<dbReference type="PATRIC" id="fig|660596.6.peg.5360"/>
<dbReference type="Proteomes" id="UP000005050">
    <property type="component" value="Unassembled WGS sequence"/>
</dbReference>
<reference evidence="1 2" key="1">
    <citation type="journal article" date="2012" name="Mol. Microbiol.">
        <title>The genetic and structural basis of two distinct terminal side branch residues in stewartan and amylovoran exopolysaccharides and their potential role in host adaptation.</title>
        <authorList>
            <person name="Wang X."/>
            <person name="Yang F."/>
            <person name="von Bodman S.B."/>
        </authorList>
    </citation>
    <scope>NUCLEOTIDE SEQUENCE [LARGE SCALE GENOMIC DNA]</scope>
    <source>
        <strain evidence="1 2">DC283</strain>
    </source>
</reference>
<sequence length="91" mass="10130">MKANFHAKLVQLDYEQKAGRLLPFEDMLRAIGDEYGRIRTRLIAIAPEHGPRLRLLALTSDDTAFTAALQEIIHEAMEELSADGIKPPDSG</sequence>
<comment type="caution">
    <text evidence="1">The sequence shown here is derived from an EMBL/GenBank/DDBJ whole genome shotgun (WGS) entry which is preliminary data.</text>
</comment>
<dbReference type="EMBL" id="AHIE01000047">
    <property type="protein sequence ID" value="EHT97731.1"/>
    <property type="molecule type" value="Genomic_DNA"/>
</dbReference>
<protein>
    <submittedName>
        <fullName evidence="1">DNA-directed RNA polymerase sigma subunit</fullName>
    </submittedName>
</protein>
<gene>
    <name evidence="1" type="ORF">CKS_5593</name>
</gene>
<organism evidence="1 2">
    <name type="scientific">Pantoea stewartii subsp. stewartii DC283</name>
    <dbReference type="NCBI Taxonomy" id="660596"/>
    <lineage>
        <taxon>Bacteria</taxon>
        <taxon>Pseudomonadati</taxon>
        <taxon>Pseudomonadota</taxon>
        <taxon>Gammaproteobacteria</taxon>
        <taxon>Enterobacterales</taxon>
        <taxon>Erwiniaceae</taxon>
        <taxon>Pantoea</taxon>
    </lineage>
</organism>
<keyword evidence="1" id="KW-0804">Transcription</keyword>
<dbReference type="AlphaFoldDB" id="H3RLL8"/>
<accession>H3RLL8</accession>
<evidence type="ECO:0000313" key="2">
    <source>
        <dbReference type="Proteomes" id="UP000005050"/>
    </source>
</evidence>
<dbReference type="GO" id="GO:0000428">
    <property type="term" value="C:DNA-directed RNA polymerase complex"/>
    <property type="evidence" value="ECO:0007669"/>
    <property type="project" value="UniProtKB-KW"/>
</dbReference>
<evidence type="ECO:0000313" key="1">
    <source>
        <dbReference type="EMBL" id="EHT97731.1"/>
    </source>
</evidence>
<proteinExistence type="predicted"/>
<name>H3RLL8_PANSE</name>
<dbReference type="RefSeq" id="WP_006122398.1">
    <property type="nucleotide sequence ID" value="NZ_AHIE01000047.1"/>
</dbReference>
<keyword evidence="1" id="KW-0240">DNA-directed RNA polymerase</keyword>